<evidence type="ECO:0000256" key="1">
    <source>
        <dbReference type="SAM" id="MobiDB-lite"/>
    </source>
</evidence>
<feature type="compositionally biased region" description="Pro residues" evidence="1">
    <location>
        <begin position="207"/>
        <end position="219"/>
    </location>
</feature>
<evidence type="ECO:0000313" key="3">
    <source>
        <dbReference type="Proteomes" id="UP000677803"/>
    </source>
</evidence>
<organism evidence="2 3">
    <name type="scientific">Menidia menidia</name>
    <name type="common">Atlantic silverside</name>
    <dbReference type="NCBI Taxonomy" id="238744"/>
    <lineage>
        <taxon>Eukaryota</taxon>
        <taxon>Metazoa</taxon>
        <taxon>Chordata</taxon>
        <taxon>Craniata</taxon>
        <taxon>Vertebrata</taxon>
        <taxon>Euteleostomi</taxon>
        <taxon>Actinopterygii</taxon>
        <taxon>Neopterygii</taxon>
        <taxon>Teleostei</taxon>
        <taxon>Neoteleostei</taxon>
        <taxon>Acanthomorphata</taxon>
        <taxon>Ovalentaria</taxon>
        <taxon>Atherinomorphae</taxon>
        <taxon>Atheriniformes</taxon>
        <taxon>Atherinopsidae</taxon>
        <taxon>Menidiinae</taxon>
        <taxon>Menidia</taxon>
    </lineage>
</organism>
<sequence length="229" mass="24411">MWAFPPQARPPRGNRNSAPPGALTLLGQCGGGHVVKGLHLCSSGPPRSAVKLPLLAGVCSIDRRFTYHRAPHCRASLLKAEKDPEWTHSQLKGSVSSCSLSSENPYATISEAPACKHSESSYVEMTSPARREHLTLCCPAPPHATAAAGVHARNVYDIEDLSVTPNPADPHVLQLRLGALLLPGYAQSPYDLPRNSHIPSHYDLLPAGPPHSRPQPPHSLPGSPASSLL</sequence>
<dbReference type="OrthoDB" id="409374at2759"/>
<evidence type="ECO:0000313" key="2">
    <source>
        <dbReference type="EMBL" id="CAG5849666.1"/>
    </source>
</evidence>
<dbReference type="AlphaFoldDB" id="A0A8S4AB84"/>
<accession>A0A8S4AB84</accession>
<comment type="caution">
    <text evidence="2">The sequence shown here is derived from an EMBL/GenBank/DDBJ whole genome shotgun (WGS) entry which is preliminary data.</text>
</comment>
<dbReference type="EMBL" id="CAJRST010000001">
    <property type="protein sequence ID" value="CAG5849666.1"/>
    <property type="molecule type" value="Genomic_DNA"/>
</dbReference>
<name>A0A8S4AB84_9TELE</name>
<proteinExistence type="predicted"/>
<reference evidence="2" key="1">
    <citation type="submission" date="2021-05" db="EMBL/GenBank/DDBJ databases">
        <authorList>
            <person name="Tigano A."/>
        </authorList>
    </citation>
    <scope>NUCLEOTIDE SEQUENCE</scope>
</reference>
<keyword evidence="3" id="KW-1185">Reference proteome</keyword>
<feature type="region of interest" description="Disordered" evidence="1">
    <location>
        <begin position="201"/>
        <end position="229"/>
    </location>
</feature>
<protein>
    <submittedName>
        <fullName evidence="2">(Atlantic silverside) hypothetical protein</fullName>
    </submittedName>
</protein>
<dbReference type="Proteomes" id="UP000677803">
    <property type="component" value="Unassembled WGS sequence"/>
</dbReference>
<feature type="region of interest" description="Disordered" evidence="1">
    <location>
        <begin position="1"/>
        <end position="20"/>
    </location>
</feature>
<gene>
    <name evidence="2" type="ORF">MMEN_LOCUS95</name>
</gene>